<organism evidence="1 2">
    <name type="scientific">Clostridium aestuarii</name>
    <dbReference type="NCBI Taxonomy" id="338193"/>
    <lineage>
        <taxon>Bacteria</taxon>
        <taxon>Bacillati</taxon>
        <taxon>Bacillota</taxon>
        <taxon>Clostridia</taxon>
        <taxon>Eubacteriales</taxon>
        <taxon>Clostridiaceae</taxon>
        <taxon>Clostridium</taxon>
    </lineage>
</organism>
<reference evidence="1" key="1">
    <citation type="submission" date="2022-12" db="EMBL/GenBank/DDBJ databases">
        <authorList>
            <person name="Wang J."/>
        </authorList>
    </citation>
    <scope>NUCLEOTIDE SEQUENCE</scope>
    <source>
        <strain evidence="1">HY-45-18</strain>
    </source>
</reference>
<protein>
    <submittedName>
        <fullName evidence="1">DUF3793 family protein</fullName>
    </submittedName>
</protein>
<dbReference type="Proteomes" id="UP001078443">
    <property type="component" value="Unassembled WGS sequence"/>
</dbReference>
<accession>A0ABT4D2H3</accession>
<dbReference type="RefSeq" id="WP_268040775.1">
    <property type="nucleotide sequence ID" value="NZ_JAPQER010000003.1"/>
</dbReference>
<dbReference type="EMBL" id="JAPQER010000003">
    <property type="protein sequence ID" value="MCY6484475.1"/>
    <property type="molecule type" value="Genomic_DNA"/>
</dbReference>
<gene>
    <name evidence="1" type="ORF">OW763_09000</name>
</gene>
<proteinExistence type="predicted"/>
<sequence length="194" mass="23362">MKKISEQDDKNYLISTIAYSAAPTITKEKSSSLVVFNNRNNRNLYKYWEKYKEEIKEDFSIKFHELKKTEKITAVLFYNKEKLEKILKEKRNINFLKRFGYAEKMNLQECLELLHTRYEHVCPHEMGIFLGYPVEDVIEFVDCPNKQCLLRGYWKVYHDTERAKDIFERYDKAKYKIMNLAIQGIKPYRIMNAT</sequence>
<evidence type="ECO:0000313" key="1">
    <source>
        <dbReference type="EMBL" id="MCY6484475.1"/>
    </source>
</evidence>
<dbReference type="InterPro" id="IPR024523">
    <property type="entry name" value="DUF3793"/>
</dbReference>
<name>A0ABT4D2H3_9CLOT</name>
<keyword evidence="2" id="KW-1185">Reference proteome</keyword>
<comment type="caution">
    <text evidence="1">The sequence shown here is derived from an EMBL/GenBank/DDBJ whole genome shotgun (WGS) entry which is preliminary data.</text>
</comment>
<evidence type="ECO:0000313" key="2">
    <source>
        <dbReference type="Proteomes" id="UP001078443"/>
    </source>
</evidence>
<dbReference type="Pfam" id="PF12672">
    <property type="entry name" value="DUF3793"/>
    <property type="match status" value="1"/>
</dbReference>